<name>A0A9X9M2H8_GULGU</name>
<gene>
    <name evidence="1" type="ORF">BN2614_LOCUS2</name>
</gene>
<proteinExistence type="predicted"/>
<dbReference type="AlphaFoldDB" id="A0A9X9M2H8"/>
<keyword evidence="2" id="KW-1185">Reference proteome</keyword>
<accession>A0A9X9M2H8</accession>
<evidence type="ECO:0000313" key="2">
    <source>
        <dbReference type="Proteomes" id="UP000269945"/>
    </source>
</evidence>
<evidence type="ECO:0000313" key="1">
    <source>
        <dbReference type="EMBL" id="VCX30642.1"/>
    </source>
</evidence>
<organism evidence="1 2">
    <name type="scientific">Gulo gulo</name>
    <name type="common">Wolverine</name>
    <name type="synonym">Gluton</name>
    <dbReference type="NCBI Taxonomy" id="48420"/>
    <lineage>
        <taxon>Eukaryota</taxon>
        <taxon>Metazoa</taxon>
        <taxon>Chordata</taxon>
        <taxon>Craniata</taxon>
        <taxon>Vertebrata</taxon>
        <taxon>Euteleostomi</taxon>
        <taxon>Mammalia</taxon>
        <taxon>Eutheria</taxon>
        <taxon>Laurasiatheria</taxon>
        <taxon>Carnivora</taxon>
        <taxon>Caniformia</taxon>
        <taxon>Musteloidea</taxon>
        <taxon>Mustelidae</taxon>
        <taxon>Guloninae</taxon>
        <taxon>Gulo</taxon>
    </lineage>
</organism>
<protein>
    <submittedName>
        <fullName evidence="1">Uncharacterized protein</fullName>
    </submittedName>
</protein>
<dbReference type="Proteomes" id="UP000269945">
    <property type="component" value="Unassembled WGS sequence"/>
</dbReference>
<comment type="caution">
    <text evidence="1">The sequence shown here is derived from an EMBL/GenBank/DDBJ whole genome shotgun (WGS) entry which is preliminary data.</text>
</comment>
<sequence length="49" mass="5959">MENQSECHEEDIPRRRLLVTVDLSPNFLSFTEQLEFPPQRGETRWYYTV</sequence>
<reference evidence="1 2" key="1">
    <citation type="submission" date="2018-10" db="EMBL/GenBank/DDBJ databases">
        <authorList>
            <person name="Ekblom R."/>
            <person name="Jareborg N."/>
        </authorList>
    </citation>
    <scope>NUCLEOTIDE SEQUENCE [LARGE SCALE GENOMIC DNA]</scope>
    <source>
        <tissue evidence="1">Muscle</tissue>
    </source>
</reference>
<dbReference type="EMBL" id="CYRY02038653">
    <property type="protein sequence ID" value="VCX30642.1"/>
    <property type="molecule type" value="Genomic_DNA"/>
</dbReference>